<dbReference type="AlphaFoldDB" id="A0A9J6H8B2"/>
<evidence type="ECO:0000256" key="1">
    <source>
        <dbReference type="SAM" id="MobiDB-lite"/>
    </source>
</evidence>
<dbReference type="Proteomes" id="UP000821853">
    <property type="component" value="Unassembled WGS sequence"/>
</dbReference>
<proteinExistence type="predicted"/>
<feature type="region of interest" description="Disordered" evidence="1">
    <location>
        <begin position="1"/>
        <end position="23"/>
    </location>
</feature>
<feature type="compositionally biased region" description="Basic residues" evidence="1">
    <location>
        <begin position="216"/>
        <end position="228"/>
    </location>
</feature>
<sequence length="276" mass="30697">MKSTRTNRPPTARSRGHSGAPLTDTAQEINDYIVHEYHPTALQANRIGKTMSVVIAFNGPKVPNYVKYGNLLVECSLYRKQIDNCFQCGRLGYRMDVCPNPSNRICRGCGVQNPNDIHKCVPKCSLCGGGYFTADKTCKDRYKTPYVVRRRKWERQRAANDETAEGSPPQREETAAPPPPQGHRSHRSLSRGGRSRSEICASRPGSRASSPGVAAKTRRRESRSRSKTRSGTPKRIADKQVGWADKFPVALSNDKDSPPLTPPPSRNDCKECSELK</sequence>
<gene>
    <name evidence="2" type="ORF">HPB48_025844</name>
</gene>
<evidence type="ECO:0008006" key="4">
    <source>
        <dbReference type="Google" id="ProtNLM"/>
    </source>
</evidence>
<comment type="caution">
    <text evidence="2">The sequence shown here is derived from an EMBL/GenBank/DDBJ whole genome shotgun (WGS) entry which is preliminary data.</text>
</comment>
<keyword evidence="3" id="KW-1185">Reference proteome</keyword>
<dbReference type="OrthoDB" id="6488226at2759"/>
<feature type="region of interest" description="Disordered" evidence="1">
    <location>
        <begin position="153"/>
        <end position="276"/>
    </location>
</feature>
<organism evidence="2 3">
    <name type="scientific">Haemaphysalis longicornis</name>
    <name type="common">Bush tick</name>
    <dbReference type="NCBI Taxonomy" id="44386"/>
    <lineage>
        <taxon>Eukaryota</taxon>
        <taxon>Metazoa</taxon>
        <taxon>Ecdysozoa</taxon>
        <taxon>Arthropoda</taxon>
        <taxon>Chelicerata</taxon>
        <taxon>Arachnida</taxon>
        <taxon>Acari</taxon>
        <taxon>Parasitiformes</taxon>
        <taxon>Ixodida</taxon>
        <taxon>Ixodoidea</taxon>
        <taxon>Ixodidae</taxon>
        <taxon>Haemaphysalinae</taxon>
        <taxon>Haemaphysalis</taxon>
    </lineage>
</organism>
<feature type="compositionally biased region" description="Basic and acidic residues" evidence="1">
    <location>
        <begin position="267"/>
        <end position="276"/>
    </location>
</feature>
<evidence type="ECO:0000313" key="2">
    <source>
        <dbReference type="EMBL" id="KAH9383923.1"/>
    </source>
</evidence>
<name>A0A9J6H8B2_HAELO</name>
<dbReference type="EMBL" id="JABSTR010001310">
    <property type="protein sequence ID" value="KAH9383923.1"/>
    <property type="molecule type" value="Genomic_DNA"/>
</dbReference>
<reference evidence="2 3" key="1">
    <citation type="journal article" date="2020" name="Cell">
        <title>Large-Scale Comparative Analyses of Tick Genomes Elucidate Their Genetic Diversity and Vector Capacities.</title>
        <authorList>
            <consortium name="Tick Genome and Microbiome Consortium (TIGMIC)"/>
            <person name="Jia N."/>
            <person name="Wang J."/>
            <person name="Shi W."/>
            <person name="Du L."/>
            <person name="Sun Y."/>
            <person name="Zhan W."/>
            <person name="Jiang J.F."/>
            <person name="Wang Q."/>
            <person name="Zhang B."/>
            <person name="Ji P."/>
            <person name="Bell-Sakyi L."/>
            <person name="Cui X.M."/>
            <person name="Yuan T.T."/>
            <person name="Jiang B.G."/>
            <person name="Yang W.F."/>
            <person name="Lam T.T."/>
            <person name="Chang Q.C."/>
            <person name="Ding S.J."/>
            <person name="Wang X.J."/>
            <person name="Zhu J.G."/>
            <person name="Ruan X.D."/>
            <person name="Zhao L."/>
            <person name="Wei J.T."/>
            <person name="Ye R.Z."/>
            <person name="Que T.C."/>
            <person name="Du C.H."/>
            <person name="Zhou Y.H."/>
            <person name="Cheng J.X."/>
            <person name="Dai P.F."/>
            <person name="Guo W.B."/>
            <person name="Han X.H."/>
            <person name="Huang E.J."/>
            <person name="Li L.F."/>
            <person name="Wei W."/>
            <person name="Gao Y.C."/>
            <person name="Liu J.Z."/>
            <person name="Shao H.Z."/>
            <person name="Wang X."/>
            <person name="Wang C.C."/>
            <person name="Yang T.C."/>
            <person name="Huo Q.B."/>
            <person name="Li W."/>
            <person name="Chen H.Y."/>
            <person name="Chen S.E."/>
            <person name="Zhou L.G."/>
            <person name="Ni X.B."/>
            <person name="Tian J.H."/>
            <person name="Sheng Y."/>
            <person name="Liu T."/>
            <person name="Pan Y.S."/>
            <person name="Xia L.Y."/>
            <person name="Li J."/>
            <person name="Zhao F."/>
            <person name="Cao W.C."/>
        </authorList>
    </citation>
    <scope>NUCLEOTIDE SEQUENCE [LARGE SCALE GENOMIC DNA]</scope>
    <source>
        <strain evidence="2">HaeL-2018</strain>
    </source>
</reference>
<dbReference type="VEuPathDB" id="VectorBase:HLOH_055433"/>
<protein>
    <recommendedName>
        <fullName evidence="4">CCHC-type domain-containing protein</fullName>
    </recommendedName>
</protein>
<accession>A0A9J6H8B2</accession>
<evidence type="ECO:0000313" key="3">
    <source>
        <dbReference type="Proteomes" id="UP000821853"/>
    </source>
</evidence>